<dbReference type="KEGG" id="cfl:Cfla_2364"/>
<protein>
    <submittedName>
        <fullName evidence="2">Glycosyl transferase group 1</fullName>
    </submittedName>
</protein>
<dbReference type="SUPFAM" id="SSF53756">
    <property type="entry name" value="UDP-Glycosyltransferase/glycogen phosphorylase"/>
    <property type="match status" value="1"/>
</dbReference>
<dbReference type="Proteomes" id="UP000000849">
    <property type="component" value="Chromosome"/>
</dbReference>
<feature type="compositionally biased region" description="Basic and acidic residues" evidence="1">
    <location>
        <begin position="749"/>
        <end position="764"/>
    </location>
</feature>
<dbReference type="GO" id="GO:0016740">
    <property type="term" value="F:transferase activity"/>
    <property type="evidence" value="ECO:0007669"/>
    <property type="project" value="UniProtKB-KW"/>
</dbReference>
<dbReference type="AlphaFoldDB" id="D5UHD3"/>
<dbReference type="eggNOG" id="COG0438">
    <property type="taxonomic scope" value="Bacteria"/>
</dbReference>
<dbReference type="PANTHER" id="PTHR46656:SF3">
    <property type="entry name" value="PUTATIVE-RELATED"/>
    <property type="match status" value="1"/>
</dbReference>
<dbReference type="CDD" id="cd01635">
    <property type="entry name" value="Glycosyltransferase_GTB-type"/>
    <property type="match status" value="1"/>
</dbReference>
<name>D5UHD3_CELFN</name>
<dbReference type="EMBL" id="CP001964">
    <property type="protein sequence ID" value="ADG75254.1"/>
    <property type="molecule type" value="Genomic_DNA"/>
</dbReference>
<evidence type="ECO:0000313" key="2">
    <source>
        <dbReference type="EMBL" id="ADG75254.1"/>
    </source>
</evidence>
<sequence>MVVPCWADALPAARRTVRSALTVLPDAAVVVLDVDGCWTPLGREQVVTAAQVDLPDRDLHLRSLAVGTSAVARAVVADVVASRPDEVVLALEPGVELLRAPDELLRSARDAGVAVVGRTATTADPAGTWPTEADVAAHGPLHPALLAVHRPASAFLATWRASWRTPEIPWLDTAASRAGARLVGGPAVLLGPWNLLPGHTLDEDATGLRVDGVAVAALDLTLRDPARPWLLAAGIDRPSRARLSDHPALAARCARGAADETADPPAEPAWRASRIGEVPVDDVARGLVREAVLTGEHLPDPVTEPDAVLAWLTGPTAPGVPGRYLRALRESRPDLCEVFPGVPGEHTGPFLDWARAHGRHETRYSQELVDAAVAATGPVPAPPPPDAPRPPGVNVVGYLGGDIGIGESARLVLEALRAAGVPTRAVPVERHLQSRRRPYAEATGPAHGTTVVCVNADLTPSIARTVPHLLAGGARVGMWYWEVEEFPPELGASAALLDEVWVATDFVRAAVAPHVAVPVRVVTPPLPQVRATSVSRAELGLPADRPVVLFVFDYLSTVGRKNPLGAIEAFRRAFAPDEGPVLVLKSINGDRRHAEAERVRLRAAAEPDVVLLEDYLDAPARDALVASCDLYLSLHRAEGLGLTMAEAMAYGRPVVATRYGGNMQFMTDENSFLVPFSRVPVGPEDAPYPPGSPWAEPDLDAAAVLLRVLVEDPEEAARRGARAARDIAELWSPAAVAPRWADAVAGVHRRPDPEPEQRRVDWRHQLRRLSGGRV</sequence>
<evidence type="ECO:0000313" key="3">
    <source>
        <dbReference type="Proteomes" id="UP000000849"/>
    </source>
</evidence>
<gene>
    <name evidence="2" type="ordered locus">Cfla_2364</name>
</gene>
<keyword evidence="2" id="KW-0808">Transferase</keyword>
<organism evidence="2 3">
    <name type="scientific">Cellulomonas flavigena (strain ATCC 482 / DSM 20109 / BCRC 11376 / JCM 18109 / NBRC 3775 / NCIMB 8073 / NRS 134)</name>
    <dbReference type="NCBI Taxonomy" id="446466"/>
    <lineage>
        <taxon>Bacteria</taxon>
        <taxon>Bacillati</taxon>
        <taxon>Actinomycetota</taxon>
        <taxon>Actinomycetes</taxon>
        <taxon>Micrococcales</taxon>
        <taxon>Cellulomonadaceae</taxon>
        <taxon>Cellulomonas</taxon>
    </lineage>
</organism>
<dbReference type="STRING" id="446466.Cfla_2364"/>
<dbReference type="Gene3D" id="3.40.50.2000">
    <property type="entry name" value="Glycogen Phosphorylase B"/>
    <property type="match status" value="1"/>
</dbReference>
<keyword evidence="3" id="KW-1185">Reference proteome</keyword>
<dbReference type="CAZy" id="GT4">
    <property type="family name" value="Glycosyltransferase Family 4"/>
</dbReference>
<dbReference type="Pfam" id="PF13692">
    <property type="entry name" value="Glyco_trans_1_4"/>
    <property type="match status" value="1"/>
</dbReference>
<dbReference type="PANTHER" id="PTHR46656">
    <property type="entry name" value="PUTATIVE-RELATED"/>
    <property type="match status" value="1"/>
</dbReference>
<feature type="region of interest" description="Disordered" evidence="1">
    <location>
        <begin position="747"/>
        <end position="774"/>
    </location>
</feature>
<evidence type="ECO:0000256" key="1">
    <source>
        <dbReference type="SAM" id="MobiDB-lite"/>
    </source>
</evidence>
<proteinExistence type="predicted"/>
<dbReference type="HOGENOM" id="CLU_007617_0_0_11"/>
<reference evidence="2 3" key="1">
    <citation type="journal article" date="2010" name="Stand. Genomic Sci.">
        <title>Complete genome sequence of Cellulomonas flavigena type strain (134).</title>
        <authorList>
            <person name="Abt B."/>
            <person name="Foster B."/>
            <person name="Lapidus A."/>
            <person name="Clum A."/>
            <person name="Sun H."/>
            <person name="Pukall R."/>
            <person name="Lucas S."/>
            <person name="Glavina Del Rio T."/>
            <person name="Nolan M."/>
            <person name="Tice H."/>
            <person name="Cheng J.F."/>
            <person name="Pitluck S."/>
            <person name="Liolios K."/>
            <person name="Ivanova N."/>
            <person name="Mavromatis K."/>
            <person name="Ovchinnikova G."/>
            <person name="Pati A."/>
            <person name="Goodwin L."/>
            <person name="Chen A."/>
            <person name="Palaniappan K."/>
            <person name="Land M."/>
            <person name="Hauser L."/>
            <person name="Chang Y.J."/>
            <person name="Jeffries C.D."/>
            <person name="Rohde M."/>
            <person name="Goker M."/>
            <person name="Woyke T."/>
            <person name="Bristow J."/>
            <person name="Eisen J.A."/>
            <person name="Markowitz V."/>
            <person name="Hugenholtz P."/>
            <person name="Kyrpides N.C."/>
            <person name="Klenk H.P."/>
        </authorList>
    </citation>
    <scope>NUCLEOTIDE SEQUENCE [LARGE SCALE GENOMIC DNA]</scope>
    <source>
        <strain evidence="3">ATCC 482 / DSM 20109 / BCRC 11376 / JCM 18109 / NBRC 3775 / NCIMB 8073 / NRS 134</strain>
    </source>
</reference>
<accession>D5UHD3</accession>